<evidence type="ECO:0000256" key="7">
    <source>
        <dbReference type="SAM" id="Phobius"/>
    </source>
</evidence>
<dbReference type="PANTHER" id="PTHR43711">
    <property type="entry name" value="TWO-COMPONENT HISTIDINE KINASE"/>
    <property type="match status" value="1"/>
</dbReference>
<dbReference type="Proteomes" id="UP000622475">
    <property type="component" value="Unassembled WGS sequence"/>
</dbReference>
<keyword evidence="6" id="KW-0902">Two-component regulatory system</keyword>
<comment type="caution">
    <text evidence="9">The sequence shown here is derived from an EMBL/GenBank/DDBJ whole genome shotgun (WGS) entry which is preliminary data.</text>
</comment>
<name>A0A929L1T5_9SPHI</name>
<dbReference type="AlphaFoldDB" id="A0A929L1T5"/>
<organism evidence="9 10">
    <name type="scientific">Mucilaginibacter myungsuensis</name>
    <dbReference type="NCBI Taxonomy" id="649104"/>
    <lineage>
        <taxon>Bacteria</taxon>
        <taxon>Pseudomonadati</taxon>
        <taxon>Bacteroidota</taxon>
        <taxon>Sphingobacteriia</taxon>
        <taxon>Sphingobacteriales</taxon>
        <taxon>Sphingobacteriaceae</taxon>
        <taxon>Mucilaginibacter</taxon>
    </lineage>
</organism>
<feature type="transmembrane region" description="Helical" evidence="7">
    <location>
        <begin position="410"/>
        <end position="430"/>
    </location>
</feature>
<keyword evidence="7" id="KW-0472">Membrane</keyword>
<dbReference type="Pfam" id="PF02518">
    <property type="entry name" value="HATPase_c"/>
    <property type="match status" value="1"/>
</dbReference>
<dbReference type="GO" id="GO:0000155">
    <property type="term" value="F:phosphorelay sensor kinase activity"/>
    <property type="evidence" value="ECO:0007669"/>
    <property type="project" value="InterPro"/>
</dbReference>
<evidence type="ECO:0000313" key="9">
    <source>
        <dbReference type="EMBL" id="MBE9664573.1"/>
    </source>
</evidence>
<dbReference type="SMART" id="SM00388">
    <property type="entry name" value="HisKA"/>
    <property type="match status" value="1"/>
</dbReference>
<dbReference type="InterPro" id="IPR050736">
    <property type="entry name" value="Sensor_HK_Regulatory"/>
</dbReference>
<evidence type="ECO:0000313" key="10">
    <source>
        <dbReference type="Proteomes" id="UP000622475"/>
    </source>
</evidence>
<dbReference type="CDD" id="cd00075">
    <property type="entry name" value="HATPase"/>
    <property type="match status" value="1"/>
</dbReference>
<dbReference type="InterPro" id="IPR004358">
    <property type="entry name" value="Sig_transdc_His_kin-like_C"/>
</dbReference>
<accession>A0A929L1T5</accession>
<dbReference type="InterPro" id="IPR005467">
    <property type="entry name" value="His_kinase_dom"/>
</dbReference>
<protein>
    <recommendedName>
        <fullName evidence="2">histidine kinase</fullName>
        <ecNumber evidence="2">2.7.13.3</ecNumber>
    </recommendedName>
</protein>
<keyword evidence="7" id="KW-0812">Transmembrane</keyword>
<dbReference type="RefSeq" id="WP_194114005.1">
    <property type="nucleotide sequence ID" value="NZ_JADFFL010000013.1"/>
</dbReference>
<dbReference type="PRINTS" id="PR00344">
    <property type="entry name" value="BCTRLSENSOR"/>
</dbReference>
<dbReference type="SUPFAM" id="SSF47384">
    <property type="entry name" value="Homodimeric domain of signal transducing histidine kinase"/>
    <property type="match status" value="1"/>
</dbReference>
<dbReference type="Gene3D" id="1.10.287.130">
    <property type="match status" value="1"/>
</dbReference>
<dbReference type="SMART" id="SM00387">
    <property type="entry name" value="HATPase_c"/>
    <property type="match status" value="1"/>
</dbReference>
<feature type="domain" description="Histidine kinase" evidence="8">
    <location>
        <begin position="477"/>
        <end position="693"/>
    </location>
</feature>
<dbReference type="InterPro" id="IPR003661">
    <property type="entry name" value="HisK_dim/P_dom"/>
</dbReference>
<evidence type="ECO:0000256" key="4">
    <source>
        <dbReference type="ARBA" id="ARBA00022679"/>
    </source>
</evidence>
<keyword evidence="4" id="KW-0808">Transferase</keyword>
<keyword evidence="5" id="KW-0418">Kinase</keyword>
<dbReference type="CDD" id="cd00082">
    <property type="entry name" value="HisKA"/>
    <property type="match status" value="1"/>
</dbReference>
<dbReference type="Gene3D" id="1.25.40.10">
    <property type="entry name" value="Tetratricopeptide repeat domain"/>
    <property type="match status" value="2"/>
</dbReference>
<dbReference type="PROSITE" id="PS50109">
    <property type="entry name" value="HIS_KIN"/>
    <property type="match status" value="1"/>
</dbReference>
<evidence type="ECO:0000256" key="2">
    <source>
        <dbReference type="ARBA" id="ARBA00012438"/>
    </source>
</evidence>
<dbReference type="PANTHER" id="PTHR43711:SF31">
    <property type="entry name" value="HISTIDINE KINASE"/>
    <property type="match status" value="1"/>
</dbReference>
<dbReference type="InterPro" id="IPR003594">
    <property type="entry name" value="HATPase_dom"/>
</dbReference>
<reference evidence="9" key="1">
    <citation type="submission" date="2020-10" db="EMBL/GenBank/DDBJ databases">
        <title>Mucilaginibacter mali sp. nov., isolated from rhizosphere soil of apple orchard.</title>
        <authorList>
            <person name="Lee J.-S."/>
            <person name="Kim H.S."/>
            <person name="Kim J.-S."/>
        </authorList>
    </citation>
    <scope>NUCLEOTIDE SEQUENCE</scope>
    <source>
        <strain evidence="9">KCTC 22746</strain>
    </source>
</reference>
<dbReference type="InterPro" id="IPR019734">
    <property type="entry name" value="TPR_rpt"/>
</dbReference>
<keyword evidence="10" id="KW-1185">Reference proteome</keyword>
<evidence type="ECO:0000256" key="5">
    <source>
        <dbReference type="ARBA" id="ARBA00022777"/>
    </source>
</evidence>
<dbReference type="InterPro" id="IPR011990">
    <property type="entry name" value="TPR-like_helical_dom_sf"/>
</dbReference>
<dbReference type="Pfam" id="PF00512">
    <property type="entry name" value="HisKA"/>
    <property type="match status" value="1"/>
</dbReference>
<evidence type="ECO:0000256" key="6">
    <source>
        <dbReference type="ARBA" id="ARBA00023012"/>
    </source>
</evidence>
<dbReference type="EC" id="2.7.13.3" evidence="2"/>
<dbReference type="Gene3D" id="3.30.565.10">
    <property type="entry name" value="Histidine kinase-like ATPase, C-terminal domain"/>
    <property type="match status" value="1"/>
</dbReference>
<dbReference type="SUPFAM" id="SSF55874">
    <property type="entry name" value="ATPase domain of HSP90 chaperone/DNA topoisomerase II/histidine kinase"/>
    <property type="match status" value="1"/>
</dbReference>
<dbReference type="InterPro" id="IPR036890">
    <property type="entry name" value="HATPase_C_sf"/>
</dbReference>
<evidence type="ECO:0000256" key="1">
    <source>
        <dbReference type="ARBA" id="ARBA00000085"/>
    </source>
</evidence>
<sequence length="702" mass="80092">MPFRTFRLAYLNYSLRPILWSLIAIGFFSQCHSDQKDDVEHSKAFKPIYDSTNRLLELGKDKQAIVYVDSATNGLSNLTLTDQYRIYGFHFMYHNRGTHDYEQALKYADSMLATASKMTNKKSYISFMADGNFARGDALFELGRHSDSYTAYYQGYLLAHDNLDNCTLSSYTYRMGMITYKQANYKFAVTYFKQSFEQNKACKEEFISFFRQQEVLDNIALSYRNQEKLDSADFYFKETLKYLDTNADKYKGRANIIEVARAVVYGNMADIYENKGEIDKAIELLKKGVVTNLKKGNDNHDAHLSELQMVQLYMGQGKDDVAFDLLKVIRTQLDSLPSADGEGMWNMLMTRYYEKKNDLGKAYPYAKVFHRIKDSLLIKGRTLKEANVNEQLASMQKQTQILALQNTQRIYKYAGIIFISMSLVIILLVYRNWKRSRQEMLMVSSLNKQILIQKTDLERTLTDLESSIQEKDRILRTVAHDLRNPLGGIASLTNALSDEGGHTDEQQEFLDVIKETAHDSLELINEILEATTSTTEGELPTQPVDINSLISNSVELMRFKAAEKNQKIILTTLPTPELLLITRGKIWRVMSNLISNAIKFSPVSSDIRVTITDEDKEIQVAVADRGIGIPVEIKDSVFNMFTHAKRPGTLGEKSFGLGLSICRQIVEKHQGKLWFENNPDGGATFFVRLKKNVVSPIVQASA</sequence>
<dbReference type="InterPro" id="IPR036097">
    <property type="entry name" value="HisK_dim/P_sf"/>
</dbReference>
<keyword evidence="7" id="KW-1133">Transmembrane helix</keyword>
<proteinExistence type="predicted"/>
<dbReference type="SUPFAM" id="SSF48452">
    <property type="entry name" value="TPR-like"/>
    <property type="match status" value="1"/>
</dbReference>
<gene>
    <name evidence="9" type="ORF">IRJ16_22015</name>
</gene>
<dbReference type="EMBL" id="JADFFL010000013">
    <property type="protein sequence ID" value="MBE9664573.1"/>
    <property type="molecule type" value="Genomic_DNA"/>
</dbReference>
<evidence type="ECO:0000259" key="8">
    <source>
        <dbReference type="PROSITE" id="PS50109"/>
    </source>
</evidence>
<evidence type="ECO:0000256" key="3">
    <source>
        <dbReference type="ARBA" id="ARBA00022553"/>
    </source>
</evidence>
<dbReference type="SMART" id="SM00028">
    <property type="entry name" value="TPR"/>
    <property type="match status" value="4"/>
</dbReference>
<comment type="catalytic activity">
    <reaction evidence="1">
        <text>ATP + protein L-histidine = ADP + protein N-phospho-L-histidine.</text>
        <dbReference type="EC" id="2.7.13.3"/>
    </reaction>
</comment>
<keyword evidence="3" id="KW-0597">Phosphoprotein</keyword>